<dbReference type="InterPro" id="IPR051206">
    <property type="entry name" value="NAMLAA_amidase_2"/>
</dbReference>
<keyword evidence="8" id="KW-1185">Reference proteome</keyword>
<dbReference type="PANTHER" id="PTHR30417">
    <property type="entry name" value="N-ACETYLMURAMOYL-L-ALANINE AMIDASE AMID"/>
    <property type="match status" value="1"/>
</dbReference>
<dbReference type="GO" id="GO:0071555">
    <property type="term" value="P:cell wall organization"/>
    <property type="evidence" value="ECO:0007669"/>
    <property type="project" value="UniProtKB-KW"/>
</dbReference>
<dbReference type="InterPro" id="IPR036505">
    <property type="entry name" value="Amidase/PGRP_sf"/>
</dbReference>
<keyword evidence="4" id="KW-0961">Cell wall biogenesis/degradation</keyword>
<accession>A0A2V3YDB3</accession>
<dbReference type="Gene3D" id="3.40.80.10">
    <property type="entry name" value="Peptidoglycan recognition protein-like"/>
    <property type="match status" value="1"/>
</dbReference>
<evidence type="ECO:0000256" key="1">
    <source>
        <dbReference type="ARBA" id="ARBA00001561"/>
    </source>
</evidence>
<dbReference type="GO" id="GO:0009253">
    <property type="term" value="P:peptidoglycan catabolic process"/>
    <property type="evidence" value="ECO:0007669"/>
    <property type="project" value="InterPro"/>
</dbReference>
<evidence type="ECO:0000256" key="4">
    <source>
        <dbReference type="ARBA" id="ARBA00023316"/>
    </source>
</evidence>
<evidence type="ECO:0000313" key="7">
    <source>
        <dbReference type="EMBL" id="PXX57072.1"/>
    </source>
</evidence>
<evidence type="ECO:0000256" key="3">
    <source>
        <dbReference type="ARBA" id="ARBA00022801"/>
    </source>
</evidence>
<feature type="compositionally biased region" description="Polar residues" evidence="5">
    <location>
        <begin position="274"/>
        <end position="284"/>
    </location>
</feature>
<dbReference type="EC" id="3.5.1.28" evidence="2"/>
<feature type="compositionally biased region" description="Basic and acidic residues" evidence="5">
    <location>
        <begin position="262"/>
        <end position="273"/>
    </location>
</feature>
<dbReference type="GO" id="GO:0009254">
    <property type="term" value="P:peptidoglycan turnover"/>
    <property type="evidence" value="ECO:0007669"/>
    <property type="project" value="TreeGrafter"/>
</dbReference>
<sequence>MNRDNERYEDLEMRRRSRIRRQKRMKRQRRRARILFGLFSAFLALLTGAVLGALSLYMEGRIERRAIDLSALVAPDWITQDFFEVNPYSRPGTKMNRVNEIIIHYVANPGTTAKQNWNYFNNLKDQKGDKATSASSHFIIGLDGEILQGIPLDEIAYSTSKEKNLDSVSIENCHPGEDGKFTGDTYASLVKLTSWLCWELDLTEKDVIRHYDATGKDCPRYYVAHEDEWNAFLKDVKAALKELNKNGRPDSQKAGTDNSESENFKSDNSDNGKKSTGQNENAGNLETMKAE</sequence>
<dbReference type="SMART" id="SM00644">
    <property type="entry name" value="Ami_2"/>
    <property type="match status" value="1"/>
</dbReference>
<dbReference type="SUPFAM" id="SSF55846">
    <property type="entry name" value="N-acetylmuramoyl-L-alanine amidase-like"/>
    <property type="match status" value="1"/>
</dbReference>
<comment type="catalytic activity">
    <reaction evidence="1">
        <text>Hydrolyzes the link between N-acetylmuramoyl residues and L-amino acid residues in certain cell-wall glycopeptides.</text>
        <dbReference type="EC" id="3.5.1.28"/>
    </reaction>
</comment>
<evidence type="ECO:0000256" key="5">
    <source>
        <dbReference type="SAM" id="MobiDB-lite"/>
    </source>
</evidence>
<dbReference type="InterPro" id="IPR002502">
    <property type="entry name" value="Amidase_domain"/>
</dbReference>
<dbReference type="Pfam" id="PF01510">
    <property type="entry name" value="Amidase_2"/>
    <property type="match status" value="1"/>
</dbReference>
<gene>
    <name evidence="7" type="ORF">DFR60_101379</name>
</gene>
<proteinExistence type="predicted"/>
<evidence type="ECO:0000313" key="8">
    <source>
        <dbReference type="Proteomes" id="UP000248057"/>
    </source>
</evidence>
<comment type="caution">
    <text evidence="7">The sequence shown here is derived from an EMBL/GenBank/DDBJ whole genome shotgun (WGS) entry which is preliminary data.</text>
</comment>
<feature type="domain" description="N-acetylmuramoyl-L-alanine amidase" evidence="6">
    <location>
        <begin position="86"/>
        <end position="220"/>
    </location>
</feature>
<dbReference type="RefSeq" id="WP_110321362.1">
    <property type="nucleotide sequence ID" value="NZ_QJKD01000001.1"/>
</dbReference>
<evidence type="ECO:0000256" key="2">
    <source>
        <dbReference type="ARBA" id="ARBA00011901"/>
    </source>
</evidence>
<organism evidence="7 8">
    <name type="scientific">Hungatella effluvii</name>
    <dbReference type="NCBI Taxonomy" id="1096246"/>
    <lineage>
        <taxon>Bacteria</taxon>
        <taxon>Bacillati</taxon>
        <taxon>Bacillota</taxon>
        <taxon>Clostridia</taxon>
        <taxon>Lachnospirales</taxon>
        <taxon>Lachnospiraceae</taxon>
        <taxon>Hungatella</taxon>
    </lineage>
</organism>
<dbReference type="PANTHER" id="PTHR30417:SF1">
    <property type="entry name" value="N-ACETYLMURAMOYL-L-ALANINE AMIDASE AMID"/>
    <property type="match status" value="1"/>
</dbReference>
<protein>
    <recommendedName>
        <fullName evidence="2">N-acetylmuramoyl-L-alanine amidase</fullName>
        <ecNumber evidence="2">3.5.1.28</ecNumber>
    </recommendedName>
</protein>
<dbReference type="CDD" id="cd06583">
    <property type="entry name" value="PGRP"/>
    <property type="match status" value="1"/>
</dbReference>
<dbReference type="GO" id="GO:0008745">
    <property type="term" value="F:N-acetylmuramoyl-L-alanine amidase activity"/>
    <property type="evidence" value="ECO:0007669"/>
    <property type="project" value="UniProtKB-EC"/>
</dbReference>
<dbReference type="AlphaFoldDB" id="A0A2V3YDB3"/>
<dbReference type="Proteomes" id="UP000248057">
    <property type="component" value="Unassembled WGS sequence"/>
</dbReference>
<keyword evidence="3" id="KW-0378">Hydrolase</keyword>
<reference evidence="7 8" key="1">
    <citation type="submission" date="2018-05" db="EMBL/GenBank/DDBJ databases">
        <title>Genomic Encyclopedia of Type Strains, Phase IV (KMG-IV): sequencing the most valuable type-strain genomes for metagenomic binning, comparative biology and taxonomic classification.</title>
        <authorList>
            <person name="Goeker M."/>
        </authorList>
    </citation>
    <scope>NUCLEOTIDE SEQUENCE [LARGE SCALE GENOMIC DNA]</scope>
    <source>
        <strain evidence="7 8">DSM 24995</strain>
    </source>
</reference>
<name>A0A2V3YDB3_9FIRM</name>
<evidence type="ECO:0000259" key="6">
    <source>
        <dbReference type="SMART" id="SM00644"/>
    </source>
</evidence>
<feature type="region of interest" description="Disordered" evidence="5">
    <location>
        <begin position="244"/>
        <end position="291"/>
    </location>
</feature>
<dbReference type="EMBL" id="QJKD01000001">
    <property type="protein sequence ID" value="PXX57072.1"/>
    <property type="molecule type" value="Genomic_DNA"/>
</dbReference>
<dbReference type="GeneID" id="86059725"/>